<dbReference type="AlphaFoldDB" id="A0AAD9NLN2"/>
<feature type="compositionally biased region" description="Low complexity" evidence="1">
    <location>
        <begin position="54"/>
        <end position="68"/>
    </location>
</feature>
<evidence type="ECO:0000313" key="3">
    <source>
        <dbReference type="Proteomes" id="UP001209878"/>
    </source>
</evidence>
<dbReference type="Proteomes" id="UP001209878">
    <property type="component" value="Unassembled WGS sequence"/>
</dbReference>
<evidence type="ECO:0000256" key="1">
    <source>
        <dbReference type="SAM" id="MobiDB-lite"/>
    </source>
</evidence>
<feature type="region of interest" description="Disordered" evidence="1">
    <location>
        <begin position="33"/>
        <end position="68"/>
    </location>
</feature>
<gene>
    <name evidence="2" type="ORF">NP493_900g01005</name>
</gene>
<dbReference type="EMBL" id="JAODUO010000899">
    <property type="protein sequence ID" value="KAK2173138.1"/>
    <property type="molecule type" value="Genomic_DNA"/>
</dbReference>
<reference evidence="2" key="1">
    <citation type="journal article" date="2023" name="Mol. Biol. Evol.">
        <title>Third-Generation Sequencing Reveals the Adaptive Role of the Epigenome in Three Deep-Sea Polychaetes.</title>
        <authorList>
            <person name="Perez M."/>
            <person name="Aroh O."/>
            <person name="Sun Y."/>
            <person name="Lan Y."/>
            <person name="Juniper S.K."/>
            <person name="Young C.R."/>
            <person name="Angers B."/>
            <person name="Qian P.Y."/>
        </authorList>
    </citation>
    <scope>NUCLEOTIDE SEQUENCE</scope>
    <source>
        <strain evidence="2">R07B-5</strain>
    </source>
</reference>
<organism evidence="2 3">
    <name type="scientific">Ridgeia piscesae</name>
    <name type="common">Tubeworm</name>
    <dbReference type="NCBI Taxonomy" id="27915"/>
    <lineage>
        <taxon>Eukaryota</taxon>
        <taxon>Metazoa</taxon>
        <taxon>Spiralia</taxon>
        <taxon>Lophotrochozoa</taxon>
        <taxon>Annelida</taxon>
        <taxon>Polychaeta</taxon>
        <taxon>Sedentaria</taxon>
        <taxon>Canalipalpata</taxon>
        <taxon>Sabellida</taxon>
        <taxon>Siboglinidae</taxon>
        <taxon>Ridgeia</taxon>
    </lineage>
</organism>
<sequence length="108" mass="12277">MLAIEADLKPNHRKIAILLSAIGPDALERYNHFKWDDSPNDPTNNPPVPDDDNQQGNARPAQNNAAQAIDNRNVLRSDVYADVVKRFELEFVCWGKARRIREISILDL</sequence>
<evidence type="ECO:0000313" key="2">
    <source>
        <dbReference type="EMBL" id="KAK2173138.1"/>
    </source>
</evidence>
<protein>
    <submittedName>
        <fullName evidence="2">Uncharacterized protein</fullName>
    </submittedName>
</protein>
<name>A0AAD9NLN2_RIDPI</name>
<accession>A0AAD9NLN2</accession>
<keyword evidence="3" id="KW-1185">Reference proteome</keyword>
<comment type="caution">
    <text evidence="2">The sequence shown here is derived from an EMBL/GenBank/DDBJ whole genome shotgun (WGS) entry which is preliminary data.</text>
</comment>
<proteinExistence type="predicted"/>